<dbReference type="GO" id="GO:0045454">
    <property type="term" value="P:cell redox homeostasis"/>
    <property type="evidence" value="ECO:0007669"/>
    <property type="project" value="TreeGrafter"/>
</dbReference>
<feature type="site" description="Deprotonates C-terminal active site Cys" evidence="4">
    <location>
        <position position="38"/>
    </location>
</feature>
<protein>
    <recommendedName>
        <fullName evidence="3">Thioredoxin</fullName>
    </recommendedName>
</protein>
<dbReference type="PIRSF" id="PIRSF000077">
    <property type="entry name" value="Thioredoxin"/>
    <property type="match status" value="1"/>
</dbReference>
<dbReference type="PROSITE" id="PS51352">
    <property type="entry name" value="THIOREDOXIN_2"/>
    <property type="match status" value="1"/>
</dbReference>
<sequence length="120" mass="14099">MKKIVLMIFIICSSLFSFEHLTKDNFDEKLKDKNVIVDFYATWCPPCKVLAERLEIFDKVKPTNVTIYKVDVEKSVELAKKYNVSVLPTVVYFKNGKMLQKDPGMKYVEELIENSKKYFE</sequence>
<evidence type="ECO:0000256" key="4">
    <source>
        <dbReference type="PIRSR" id="PIRSR000077-1"/>
    </source>
</evidence>
<evidence type="ECO:0000256" key="2">
    <source>
        <dbReference type="ARBA" id="ARBA00023284"/>
    </source>
</evidence>
<dbReference type="InterPro" id="IPR005746">
    <property type="entry name" value="Thioredoxin"/>
</dbReference>
<dbReference type="PANTHER" id="PTHR43601">
    <property type="entry name" value="THIOREDOXIN, MITOCHONDRIAL"/>
    <property type="match status" value="1"/>
</dbReference>
<feature type="site" description="Contributes to redox potential value" evidence="4">
    <location>
        <position position="46"/>
    </location>
</feature>
<dbReference type="AlphaFoldDB" id="A0A4Q0Y8U5"/>
<dbReference type="RefSeq" id="WP_128982645.1">
    <property type="nucleotide sequence ID" value="NZ_PDKJ01000013.1"/>
</dbReference>
<name>A0A4Q0Y8U5_9BACT</name>
<feature type="active site" description="Nucleophile" evidence="4">
    <location>
        <position position="44"/>
    </location>
</feature>
<dbReference type="Gene3D" id="3.40.30.10">
    <property type="entry name" value="Glutaredoxin"/>
    <property type="match status" value="1"/>
</dbReference>
<dbReference type="CDD" id="cd02947">
    <property type="entry name" value="TRX_family"/>
    <property type="match status" value="1"/>
</dbReference>
<dbReference type="GO" id="GO:0015035">
    <property type="term" value="F:protein-disulfide reductase activity"/>
    <property type="evidence" value="ECO:0007669"/>
    <property type="project" value="InterPro"/>
</dbReference>
<dbReference type="PANTHER" id="PTHR43601:SF3">
    <property type="entry name" value="THIOREDOXIN, MITOCHONDRIAL"/>
    <property type="match status" value="1"/>
</dbReference>
<feature type="active site" description="Nucleophile" evidence="4">
    <location>
        <position position="47"/>
    </location>
</feature>
<accession>A0A4Q0Y8U5</accession>
<keyword evidence="1 5" id="KW-1015">Disulfide bond</keyword>
<dbReference type="InterPro" id="IPR013766">
    <property type="entry name" value="Thioredoxin_domain"/>
</dbReference>
<comment type="caution">
    <text evidence="7">The sequence shown here is derived from an EMBL/GenBank/DDBJ whole genome shotgun (WGS) entry which is preliminary data.</text>
</comment>
<dbReference type="InterPro" id="IPR017937">
    <property type="entry name" value="Thioredoxin_CS"/>
</dbReference>
<feature type="site" description="Contributes to redox potential value" evidence="4">
    <location>
        <position position="45"/>
    </location>
</feature>
<evidence type="ECO:0000256" key="5">
    <source>
        <dbReference type="PIRSR" id="PIRSR000077-4"/>
    </source>
</evidence>
<feature type="disulfide bond" description="Redox-active" evidence="5">
    <location>
        <begin position="44"/>
        <end position="47"/>
    </location>
</feature>
<evidence type="ECO:0000259" key="6">
    <source>
        <dbReference type="PROSITE" id="PS51352"/>
    </source>
</evidence>
<evidence type="ECO:0000313" key="8">
    <source>
        <dbReference type="Proteomes" id="UP000290172"/>
    </source>
</evidence>
<dbReference type="PROSITE" id="PS00194">
    <property type="entry name" value="THIOREDOXIN_1"/>
    <property type="match status" value="1"/>
</dbReference>
<organism evidence="7 8">
    <name type="scientific">Halarcobacter ebronensis</name>
    <dbReference type="NCBI Taxonomy" id="1462615"/>
    <lineage>
        <taxon>Bacteria</taxon>
        <taxon>Pseudomonadati</taxon>
        <taxon>Campylobacterota</taxon>
        <taxon>Epsilonproteobacteria</taxon>
        <taxon>Campylobacterales</taxon>
        <taxon>Arcobacteraceae</taxon>
        <taxon>Halarcobacter</taxon>
    </lineage>
</organism>
<reference evidence="7 8" key="1">
    <citation type="submission" date="2017-10" db="EMBL/GenBank/DDBJ databases">
        <title>Genomics of the genus Arcobacter.</title>
        <authorList>
            <person name="Perez-Cataluna A."/>
            <person name="Figueras M.J."/>
        </authorList>
    </citation>
    <scope>NUCLEOTIDE SEQUENCE [LARGE SCALE GENOMIC DNA]</scope>
    <source>
        <strain evidence="7 8">CECT 8993</strain>
    </source>
</reference>
<dbReference type="SUPFAM" id="SSF52833">
    <property type="entry name" value="Thioredoxin-like"/>
    <property type="match status" value="1"/>
</dbReference>
<evidence type="ECO:0000313" key="7">
    <source>
        <dbReference type="EMBL" id="RXJ66652.1"/>
    </source>
</evidence>
<gene>
    <name evidence="7" type="ORF">CRV08_12545</name>
</gene>
<feature type="domain" description="Thioredoxin" evidence="6">
    <location>
        <begin position="9"/>
        <end position="120"/>
    </location>
</feature>
<evidence type="ECO:0000256" key="3">
    <source>
        <dbReference type="PIRNR" id="PIRNR000077"/>
    </source>
</evidence>
<dbReference type="EMBL" id="PDKJ01000013">
    <property type="protein sequence ID" value="RXJ66652.1"/>
    <property type="molecule type" value="Genomic_DNA"/>
</dbReference>
<dbReference type="PRINTS" id="PR00421">
    <property type="entry name" value="THIOREDOXIN"/>
</dbReference>
<proteinExistence type="inferred from homology"/>
<evidence type="ECO:0000256" key="1">
    <source>
        <dbReference type="ARBA" id="ARBA00023157"/>
    </source>
</evidence>
<dbReference type="Proteomes" id="UP000290172">
    <property type="component" value="Unassembled WGS sequence"/>
</dbReference>
<dbReference type="Pfam" id="PF00085">
    <property type="entry name" value="Thioredoxin"/>
    <property type="match status" value="1"/>
</dbReference>
<keyword evidence="2 5" id="KW-0676">Redox-active center</keyword>
<comment type="similarity">
    <text evidence="3">Belongs to the thioredoxin family.</text>
</comment>
<dbReference type="InterPro" id="IPR036249">
    <property type="entry name" value="Thioredoxin-like_sf"/>
</dbReference>